<dbReference type="Pfam" id="PF13563">
    <property type="entry name" value="2_5_RNA_ligase2"/>
    <property type="match status" value="1"/>
</dbReference>
<evidence type="ECO:0000313" key="1">
    <source>
        <dbReference type="EMBL" id="PWC06347.1"/>
    </source>
</evidence>
<gene>
    <name evidence="1" type="ORF">DF223_12135</name>
</gene>
<dbReference type="AlphaFoldDB" id="A0A2U1TBS7"/>
<accession>A0A2U1TBS7</accession>
<proteinExistence type="predicted"/>
<dbReference type="Gene3D" id="3.90.1140.10">
    <property type="entry name" value="Cyclic phosphodiesterase"/>
    <property type="match status" value="1"/>
</dbReference>
<evidence type="ECO:0008006" key="3">
    <source>
        <dbReference type="Google" id="ProtNLM"/>
    </source>
</evidence>
<dbReference type="EMBL" id="QEFB01000013">
    <property type="protein sequence ID" value="PWC06347.1"/>
    <property type="molecule type" value="Genomic_DNA"/>
</dbReference>
<name>A0A2U1TBS7_9MICO</name>
<dbReference type="SUPFAM" id="SSF55144">
    <property type="entry name" value="LigT-like"/>
    <property type="match status" value="1"/>
</dbReference>
<evidence type="ECO:0000313" key="2">
    <source>
        <dbReference type="Proteomes" id="UP000244962"/>
    </source>
</evidence>
<comment type="caution">
    <text evidence="1">The sequence shown here is derived from an EMBL/GenBank/DDBJ whole genome shotgun (WGS) entry which is preliminary data.</text>
</comment>
<sequence>MSRVVVVVPLNPLRNGESFLVSSWPLHITVVPPFETEAETPAIAAALAEAVGDLASFSVVAAGDELFGRRHDIPVTLIADDERLLTLRERLVAAVRPLATSPDERAFSRPEFRPHVTVKGKNRVADGEELHLTQVALVDMAPRQSPGGRTVLATVPLNRPLKSATENDR</sequence>
<dbReference type="Proteomes" id="UP000244962">
    <property type="component" value="Unassembled WGS sequence"/>
</dbReference>
<dbReference type="InterPro" id="IPR009097">
    <property type="entry name" value="Cyclic_Pdiesterase"/>
</dbReference>
<reference evidence="2" key="1">
    <citation type="submission" date="2018-04" db="EMBL/GenBank/DDBJ databases">
        <authorList>
            <person name="Liu S."/>
            <person name="Wang Z."/>
            <person name="Li J."/>
        </authorList>
    </citation>
    <scope>NUCLEOTIDE SEQUENCE [LARGE SCALE GENOMIC DNA]</scope>
    <source>
        <strain evidence="2">622</strain>
    </source>
</reference>
<organism evidence="1 2">
    <name type="scientific">Mycetocola zhujimingii</name>
    <dbReference type="NCBI Taxonomy" id="2079792"/>
    <lineage>
        <taxon>Bacteria</taxon>
        <taxon>Bacillati</taxon>
        <taxon>Actinomycetota</taxon>
        <taxon>Actinomycetes</taxon>
        <taxon>Micrococcales</taxon>
        <taxon>Microbacteriaceae</taxon>
        <taxon>Mycetocola</taxon>
    </lineage>
</organism>
<protein>
    <recommendedName>
        <fullName evidence="3">2'-5' RNA ligase family protein</fullName>
    </recommendedName>
</protein>
<dbReference type="RefSeq" id="WP_108963350.1">
    <property type="nucleotide sequence ID" value="NZ_QEFB01000013.1"/>
</dbReference>
<keyword evidence="2" id="KW-1185">Reference proteome</keyword>